<name>A0A840PJB1_9ACTN</name>
<sequence>MPSGMSMAIVFVQVALAESVVLVNVRENPISAPRGGVVQQRS</sequence>
<comment type="caution">
    <text evidence="1">The sequence shown here is derived from an EMBL/GenBank/DDBJ whole genome shotgun (WGS) entry which is preliminary data.</text>
</comment>
<evidence type="ECO:0000313" key="2">
    <source>
        <dbReference type="Proteomes" id="UP000578449"/>
    </source>
</evidence>
<dbReference type="EMBL" id="JACHGN010000013">
    <property type="protein sequence ID" value="MBB5136155.1"/>
    <property type="molecule type" value="Genomic_DNA"/>
</dbReference>
<proteinExistence type="predicted"/>
<keyword evidence="2" id="KW-1185">Reference proteome</keyword>
<dbReference type="RefSeq" id="WP_345598836.1">
    <property type="nucleotide sequence ID" value="NZ_BAABIX010000017.1"/>
</dbReference>
<organism evidence="1 2">
    <name type="scientific">Thermocatellispora tengchongensis</name>
    <dbReference type="NCBI Taxonomy" id="1073253"/>
    <lineage>
        <taxon>Bacteria</taxon>
        <taxon>Bacillati</taxon>
        <taxon>Actinomycetota</taxon>
        <taxon>Actinomycetes</taxon>
        <taxon>Streptosporangiales</taxon>
        <taxon>Streptosporangiaceae</taxon>
        <taxon>Thermocatellispora</taxon>
    </lineage>
</organism>
<dbReference type="AlphaFoldDB" id="A0A840PJB1"/>
<evidence type="ECO:0000313" key="1">
    <source>
        <dbReference type="EMBL" id="MBB5136155.1"/>
    </source>
</evidence>
<protein>
    <submittedName>
        <fullName evidence="1">Uncharacterized protein</fullName>
    </submittedName>
</protein>
<reference evidence="1 2" key="1">
    <citation type="submission" date="2020-08" db="EMBL/GenBank/DDBJ databases">
        <title>Genomic Encyclopedia of Type Strains, Phase IV (KMG-IV): sequencing the most valuable type-strain genomes for metagenomic binning, comparative biology and taxonomic classification.</title>
        <authorList>
            <person name="Goeker M."/>
        </authorList>
    </citation>
    <scope>NUCLEOTIDE SEQUENCE [LARGE SCALE GENOMIC DNA]</scope>
    <source>
        <strain evidence="1 2">DSM 45615</strain>
    </source>
</reference>
<dbReference type="Proteomes" id="UP000578449">
    <property type="component" value="Unassembled WGS sequence"/>
</dbReference>
<gene>
    <name evidence="1" type="ORF">HNP84_005899</name>
</gene>
<accession>A0A840PJB1</accession>